<feature type="compositionally biased region" description="Basic and acidic residues" evidence="3">
    <location>
        <begin position="259"/>
        <end position="278"/>
    </location>
</feature>
<evidence type="ECO:0000313" key="7">
    <source>
        <dbReference type="Ensembl" id="ENSSTUP00000003623.1"/>
    </source>
</evidence>
<protein>
    <recommendedName>
        <fullName evidence="9">C-type lectin domain-containing protein</fullName>
    </recommendedName>
</protein>
<evidence type="ECO:0000259" key="5">
    <source>
        <dbReference type="PROSITE" id="PS50041"/>
    </source>
</evidence>
<dbReference type="SUPFAM" id="SSF56436">
    <property type="entry name" value="C-type lectin-like"/>
    <property type="match status" value="1"/>
</dbReference>
<feature type="domain" description="C-type lectin" evidence="5">
    <location>
        <begin position="332"/>
        <end position="447"/>
    </location>
</feature>
<evidence type="ECO:0000259" key="6">
    <source>
        <dbReference type="PROSITE" id="PS50217"/>
    </source>
</evidence>
<dbReference type="Gene3D" id="3.10.100.10">
    <property type="entry name" value="Mannose-Binding Protein A, subunit A"/>
    <property type="match status" value="1"/>
</dbReference>
<feature type="domain" description="BZIP" evidence="6">
    <location>
        <begin position="150"/>
        <end position="213"/>
    </location>
</feature>
<dbReference type="InterPro" id="IPR001304">
    <property type="entry name" value="C-type_lectin-like"/>
</dbReference>
<dbReference type="PROSITE" id="PS50041">
    <property type="entry name" value="C_TYPE_LECTIN_2"/>
    <property type="match status" value="1"/>
</dbReference>
<dbReference type="Ensembl" id="ENSSTUT00000003845.1">
    <property type="protein sequence ID" value="ENSSTUP00000003623.1"/>
    <property type="gene ID" value="ENSSTUG00000001798.1"/>
</dbReference>
<evidence type="ECO:0000256" key="4">
    <source>
        <dbReference type="SAM" id="Phobius"/>
    </source>
</evidence>
<feature type="region of interest" description="Disordered" evidence="3">
    <location>
        <begin position="259"/>
        <end position="282"/>
    </location>
</feature>
<dbReference type="InterPro" id="IPR033989">
    <property type="entry name" value="CD209-like_CTLD"/>
</dbReference>
<dbReference type="SMART" id="SM00034">
    <property type="entry name" value="CLECT"/>
    <property type="match status" value="1"/>
</dbReference>
<keyword evidence="4" id="KW-0472">Membrane</keyword>
<keyword evidence="2" id="KW-1015">Disulfide bond</keyword>
<dbReference type="InterPro" id="IPR016186">
    <property type="entry name" value="C-type_lectin-like/link_sf"/>
</dbReference>
<keyword evidence="4" id="KW-0812">Transmembrane</keyword>
<keyword evidence="1" id="KW-0430">Lectin</keyword>
<reference evidence="7" key="1">
    <citation type="submission" date="2025-08" db="UniProtKB">
        <authorList>
            <consortium name="Ensembl"/>
        </authorList>
    </citation>
    <scope>IDENTIFICATION</scope>
</reference>
<dbReference type="InterPro" id="IPR004827">
    <property type="entry name" value="bZIP"/>
</dbReference>
<feature type="region of interest" description="Disordered" evidence="3">
    <location>
        <begin position="147"/>
        <end position="225"/>
    </location>
</feature>
<proteinExistence type="predicted"/>
<reference evidence="7" key="2">
    <citation type="submission" date="2025-09" db="UniProtKB">
        <authorList>
            <consortium name="Ensembl"/>
        </authorList>
    </citation>
    <scope>IDENTIFICATION</scope>
</reference>
<dbReference type="InterPro" id="IPR018378">
    <property type="entry name" value="C-type_lectin_CS"/>
</dbReference>
<name>A0A673W3W0_SALTR</name>
<dbReference type="GeneTree" id="ENSGT01020000230338"/>
<sequence>MADYVNKQVIDLNKFMEENRNRATRSVKTETHLSASACSSADGRTRLYRLAAVCFGVLCVLQVILNISLKLAFSGSNEERNQLEACYNTTGLPQDRDQSDTSSGIIGLCTERDQLQKERDQCRRNMNQLERKRGHLLSERDQLLSERDQLQRERDQLQRERDQLQRERDQLQRERDQLQRERDQLQKERDQLKRERDQLQRERDQLQRERDQLQSERDQLQRERDQLQRERDQLKWERDQLKSERDQLLKERDQLLKERDQLQSERDQSEKTDDKIQLQERNNALTKDRDMLRDRVSVLTNETVALEERLSECELNICQKIWKSCPEGWRLFGSSCYFLSTQMKTWEESRLDCLNRGADLMIINNKEEQEYLCGLNKIVWIGLTNSVTGGTWKWVDGTPLTTPRYWRSGGPYGGGVENCVVVLPYWSSGYRGWWDYQCSYPQYWMCEKGLL</sequence>
<dbReference type="CDD" id="cd03590">
    <property type="entry name" value="CLECT_DC-SIGN_like"/>
    <property type="match status" value="1"/>
</dbReference>
<accession>A0A673W3W0</accession>
<dbReference type="PROSITE" id="PS00615">
    <property type="entry name" value="C_TYPE_LECTIN_1"/>
    <property type="match status" value="1"/>
</dbReference>
<organism evidence="7 8">
    <name type="scientific">Salmo trutta</name>
    <name type="common">Brown trout</name>
    <dbReference type="NCBI Taxonomy" id="8032"/>
    <lineage>
        <taxon>Eukaryota</taxon>
        <taxon>Metazoa</taxon>
        <taxon>Chordata</taxon>
        <taxon>Craniata</taxon>
        <taxon>Vertebrata</taxon>
        <taxon>Euteleostomi</taxon>
        <taxon>Actinopterygii</taxon>
        <taxon>Neopterygii</taxon>
        <taxon>Teleostei</taxon>
        <taxon>Protacanthopterygii</taxon>
        <taxon>Salmoniformes</taxon>
        <taxon>Salmonidae</taxon>
        <taxon>Salmoninae</taxon>
        <taxon>Salmo</taxon>
    </lineage>
</organism>
<evidence type="ECO:0008006" key="9">
    <source>
        <dbReference type="Google" id="ProtNLM"/>
    </source>
</evidence>
<dbReference type="InterPro" id="IPR050111">
    <property type="entry name" value="C-type_lectin/snaclec_domain"/>
</dbReference>
<dbReference type="InterPro" id="IPR016187">
    <property type="entry name" value="CTDL_fold"/>
</dbReference>
<evidence type="ECO:0000256" key="2">
    <source>
        <dbReference type="ARBA" id="ARBA00023157"/>
    </source>
</evidence>
<dbReference type="Proteomes" id="UP000472277">
    <property type="component" value="Chromosome 4"/>
</dbReference>
<dbReference type="InParanoid" id="A0A673W3W0"/>
<feature type="transmembrane region" description="Helical" evidence="4">
    <location>
        <begin position="50"/>
        <end position="73"/>
    </location>
</feature>
<dbReference type="GO" id="GO:0003700">
    <property type="term" value="F:DNA-binding transcription factor activity"/>
    <property type="evidence" value="ECO:0007669"/>
    <property type="project" value="InterPro"/>
</dbReference>
<dbReference type="PANTHER" id="PTHR22803">
    <property type="entry name" value="MANNOSE, PHOSPHOLIPASE, LECTIN RECEPTOR RELATED"/>
    <property type="match status" value="1"/>
</dbReference>
<dbReference type="PROSITE" id="PS50217">
    <property type="entry name" value="BZIP"/>
    <property type="match status" value="1"/>
</dbReference>
<evidence type="ECO:0000256" key="1">
    <source>
        <dbReference type="ARBA" id="ARBA00022734"/>
    </source>
</evidence>
<keyword evidence="4" id="KW-1133">Transmembrane helix</keyword>
<keyword evidence="8" id="KW-1185">Reference proteome</keyword>
<evidence type="ECO:0000256" key="3">
    <source>
        <dbReference type="SAM" id="MobiDB-lite"/>
    </source>
</evidence>
<dbReference type="AlphaFoldDB" id="A0A673W3W0"/>
<dbReference type="Gene3D" id="1.20.5.1000">
    <property type="entry name" value="arf6 gtpase in complex with a specific effector, jip4"/>
    <property type="match status" value="2"/>
</dbReference>
<evidence type="ECO:0000313" key="8">
    <source>
        <dbReference type="Proteomes" id="UP000472277"/>
    </source>
</evidence>
<dbReference type="Pfam" id="PF00059">
    <property type="entry name" value="Lectin_C"/>
    <property type="match status" value="1"/>
</dbReference>
<dbReference type="GO" id="GO:0030246">
    <property type="term" value="F:carbohydrate binding"/>
    <property type="evidence" value="ECO:0007669"/>
    <property type="project" value="UniProtKB-KW"/>
</dbReference>